<feature type="transmembrane region" description="Helical" evidence="5">
    <location>
        <begin position="209"/>
        <end position="233"/>
    </location>
</feature>
<dbReference type="InterPro" id="IPR052556">
    <property type="entry name" value="PolySynth_Transporter"/>
</dbReference>
<accession>A0A6G1VKS3</accession>
<dbReference type="Pfam" id="PF01943">
    <property type="entry name" value="Polysacc_synt"/>
    <property type="match status" value="1"/>
</dbReference>
<evidence type="ECO:0000256" key="5">
    <source>
        <dbReference type="SAM" id="Phobius"/>
    </source>
</evidence>
<feature type="transmembrane region" description="Helical" evidence="5">
    <location>
        <begin position="286"/>
        <end position="313"/>
    </location>
</feature>
<feature type="transmembrane region" description="Helical" evidence="5">
    <location>
        <begin position="379"/>
        <end position="397"/>
    </location>
</feature>
<keyword evidence="3 5" id="KW-1133">Transmembrane helix</keyword>
<feature type="transmembrane region" description="Helical" evidence="5">
    <location>
        <begin position="353"/>
        <end position="373"/>
    </location>
</feature>
<protein>
    <submittedName>
        <fullName evidence="6">Flippase</fullName>
    </submittedName>
</protein>
<comment type="caution">
    <text evidence="6">The sequence shown here is derived from an EMBL/GenBank/DDBJ whole genome shotgun (WGS) entry which is preliminary data.</text>
</comment>
<keyword evidence="2 5" id="KW-0812">Transmembrane</keyword>
<organism evidence="6 7">
    <name type="scientific">Segatella copri</name>
    <dbReference type="NCBI Taxonomy" id="165179"/>
    <lineage>
        <taxon>Bacteria</taxon>
        <taxon>Pseudomonadati</taxon>
        <taxon>Bacteroidota</taxon>
        <taxon>Bacteroidia</taxon>
        <taxon>Bacteroidales</taxon>
        <taxon>Prevotellaceae</taxon>
        <taxon>Segatella</taxon>
    </lineage>
</organism>
<feature type="transmembrane region" description="Helical" evidence="5">
    <location>
        <begin position="43"/>
        <end position="63"/>
    </location>
</feature>
<dbReference type="InterPro" id="IPR002797">
    <property type="entry name" value="Polysacc_synth"/>
</dbReference>
<feature type="transmembrane region" description="Helical" evidence="5">
    <location>
        <begin position="84"/>
        <end position="108"/>
    </location>
</feature>
<feature type="transmembrane region" description="Helical" evidence="5">
    <location>
        <begin position="239"/>
        <end position="265"/>
    </location>
</feature>
<dbReference type="OrthoDB" id="9815702at2"/>
<dbReference type="RefSeq" id="WP_153090359.1">
    <property type="nucleotide sequence ID" value="NZ_VZAH01000020.1"/>
</dbReference>
<feature type="transmembrane region" description="Helical" evidence="5">
    <location>
        <begin position="142"/>
        <end position="161"/>
    </location>
</feature>
<comment type="subcellular location">
    <subcellularLocation>
        <location evidence="1">Membrane</location>
        <topology evidence="1">Multi-pass membrane protein</topology>
    </subcellularLocation>
</comment>
<dbReference type="GO" id="GO:0016020">
    <property type="term" value="C:membrane"/>
    <property type="evidence" value="ECO:0007669"/>
    <property type="project" value="UniProtKB-SubCell"/>
</dbReference>
<keyword evidence="4 5" id="KW-0472">Membrane</keyword>
<dbReference type="EMBL" id="VZAH01000020">
    <property type="protein sequence ID" value="MQP13251.1"/>
    <property type="molecule type" value="Genomic_DNA"/>
</dbReference>
<reference evidence="6 7" key="1">
    <citation type="submission" date="2019-09" db="EMBL/GenBank/DDBJ databases">
        <title>Distinct polysaccharide growth profiles of human intestinal Prevotella copri isolates.</title>
        <authorList>
            <person name="Fehlner-Peach H."/>
            <person name="Magnabosco C."/>
            <person name="Raghavan V."/>
            <person name="Scher J.U."/>
            <person name="Tett A."/>
            <person name="Cox L.M."/>
            <person name="Gottsegen C."/>
            <person name="Watters A."/>
            <person name="Wiltshire- Gordon J.D."/>
            <person name="Segata N."/>
            <person name="Bonneau R."/>
            <person name="Littman D.R."/>
        </authorList>
    </citation>
    <scope>NUCLEOTIDE SEQUENCE [LARGE SCALE GENOMIC DNA]</scope>
    <source>
        <strain evidence="7">iAA917</strain>
    </source>
</reference>
<feature type="transmembrane region" description="Helical" evidence="5">
    <location>
        <begin position="114"/>
        <end position="133"/>
    </location>
</feature>
<evidence type="ECO:0000256" key="2">
    <source>
        <dbReference type="ARBA" id="ARBA00022692"/>
    </source>
</evidence>
<dbReference type="AlphaFoldDB" id="A0A6G1VKS3"/>
<evidence type="ECO:0000313" key="7">
    <source>
        <dbReference type="Proteomes" id="UP000477980"/>
    </source>
</evidence>
<dbReference type="CDD" id="cd13128">
    <property type="entry name" value="MATE_Wzx_like"/>
    <property type="match status" value="1"/>
</dbReference>
<feature type="transmembrane region" description="Helical" evidence="5">
    <location>
        <begin position="325"/>
        <end position="346"/>
    </location>
</feature>
<feature type="transmembrane region" description="Helical" evidence="5">
    <location>
        <begin position="167"/>
        <end position="188"/>
    </location>
</feature>
<gene>
    <name evidence="6" type="ORF">F7D25_02245</name>
</gene>
<evidence type="ECO:0000256" key="3">
    <source>
        <dbReference type="ARBA" id="ARBA00022989"/>
    </source>
</evidence>
<sequence>MSIRNNFKYSLILTLSTYLVPLLVFPYISRVLGAERIGAIDTVDGIIDYLVLFSMMGMQALGIREIARHKDDKAELQSAFNDLFWLNAITMVVALVILCFATCFVPELQQRGRLLLIGSFKLVANLFWIEWFYRGLENFRYITIRSIIVRLLFVASVFIFVRDEGDFAIYYLLFVGIVVLNAFCNWTYRSRLVSLSLRHVNLRRYLKPFVMLGIFAILSAIYTKLTLPILSFLCGDEQAGYYSVAVRMYQVIIALISSLISVLIPRMSVLIKEERWDAVNHYYTKAIKLLVVLAALIIIIMEILAPYVIYIFAGKGFEPAILPMRLVMIQVLVVGLEQILVLQLLIPLREDKTIVKCGLCGSLTWLLLTFILIPRFQCVGAAIVWIASETMVLILAARKVNKKLKEVNKRRIL</sequence>
<evidence type="ECO:0000256" key="1">
    <source>
        <dbReference type="ARBA" id="ARBA00004141"/>
    </source>
</evidence>
<dbReference type="PANTHER" id="PTHR43424">
    <property type="entry name" value="LOCUS PUTATIVE PROTEIN 1-RELATED"/>
    <property type="match status" value="1"/>
</dbReference>
<proteinExistence type="predicted"/>
<dbReference type="Proteomes" id="UP000477980">
    <property type="component" value="Unassembled WGS sequence"/>
</dbReference>
<evidence type="ECO:0000256" key="4">
    <source>
        <dbReference type="ARBA" id="ARBA00023136"/>
    </source>
</evidence>
<name>A0A6G1VKS3_9BACT</name>
<dbReference type="PANTHER" id="PTHR43424:SF1">
    <property type="entry name" value="LOCUS PUTATIVE PROTEIN 1-RELATED"/>
    <property type="match status" value="1"/>
</dbReference>
<evidence type="ECO:0000313" key="6">
    <source>
        <dbReference type="EMBL" id="MQP13251.1"/>
    </source>
</evidence>